<proteinExistence type="predicted"/>
<reference evidence="3 4" key="1">
    <citation type="submission" date="2019-07" db="EMBL/GenBank/DDBJ databases">
        <title>Paenibacillus thiaminolyticus NRRL B-4156.</title>
        <authorList>
            <person name="Hehnly C."/>
            <person name="Zhang L."/>
        </authorList>
    </citation>
    <scope>NUCLEOTIDE SEQUENCE [LARGE SCALE GENOMIC DNA]</scope>
    <source>
        <strain evidence="3 4">NRRL B-4156</strain>
    </source>
</reference>
<name>A0AAP9J3M1_PANTH</name>
<feature type="transmembrane region" description="Helical" evidence="1">
    <location>
        <begin position="62"/>
        <end position="82"/>
    </location>
</feature>
<feature type="transmembrane region" description="Helical" evidence="1">
    <location>
        <begin position="29"/>
        <end position="50"/>
    </location>
</feature>
<dbReference type="RefSeq" id="WP_087441085.1">
    <property type="nucleotide sequence ID" value="NZ_CABMNB010000013.1"/>
</dbReference>
<keyword evidence="1" id="KW-0472">Membrane</keyword>
<keyword evidence="5" id="KW-1185">Reference proteome</keyword>
<keyword evidence="1" id="KW-1133">Transmembrane helix</keyword>
<protein>
    <submittedName>
        <fullName evidence="3">Uncharacterized protein</fullName>
    </submittedName>
</protein>
<evidence type="ECO:0000313" key="4">
    <source>
        <dbReference type="Proteomes" id="UP000315377"/>
    </source>
</evidence>
<organism evidence="3 4">
    <name type="scientific">Paenibacillus thiaminolyticus</name>
    <name type="common">Bacillus thiaminolyticus</name>
    <dbReference type="NCBI Taxonomy" id="49283"/>
    <lineage>
        <taxon>Bacteria</taxon>
        <taxon>Bacillati</taxon>
        <taxon>Bacillota</taxon>
        <taxon>Bacilli</taxon>
        <taxon>Bacillales</taxon>
        <taxon>Paenibacillaceae</taxon>
        <taxon>Paenibacillus</taxon>
    </lineage>
</organism>
<feature type="transmembrane region" description="Helical" evidence="1">
    <location>
        <begin position="5"/>
        <end position="23"/>
    </location>
</feature>
<evidence type="ECO:0000313" key="3">
    <source>
        <dbReference type="EMBL" id="QDM45098.1"/>
    </source>
</evidence>
<reference evidence="2 5" key="2">
    <citation type="submission" date="2022-05" db="EMBL/GenBank/DDBJ databases">
        <title>Genome Sequencing of Bee-Associated Microbes.</title>
        <authorList>
            <person name="Dunlap C."/>
        </authorList>
    </citation>
    <scope>NUCLEOTIDE SEQUENCE [LARGE SCALE GENOMIC DNA]</scope>
    <source>
        <strain evidence="2 5">NRRL B-14613</strain>
    </source>
</reference>
<gene>
    <name evidence="3" type="ORF">FLT43_17635</name>
    <name evidence="2" type="ORF">M5W83_23165</name>
</gene>
<evidence type="ECO:0000313" key="5">
    <source>
        <dbReference type="Proteomes" id="UP001209276"/>
    </source>
</evidence>
<accession>A0AAP9J3M1</accession>
<feature type="transmembrane region" description="Helical" evidence="1">
    <location>
        <begin position="88"/>
        <end position="106"/>
    </location>
</feature>
<dbReference type="AlphaFoldDB" id="A0AAP9J3M1"/>
<dbReference type="Proteomes" id="UP001209276">
    <property type="component" value="Unassembled WGS sequence"/>
</dbReference>
<keyword evidence="1" id="KW-0812">Transmembrane</keyword>
<evidence type="ECO:0000256" key="1">
    <source>
        <dbReference type="SAM" id="Phobius"/>
    </source>
</evidence>
<dbReference type="GeneID" id="76997783"/>
<dbReference type="Proteomes" id="UP000315377">
    <property type="component" value="Chromosome"/>
</dbReference>
<dbReference type="EMBL" id="JAMDMM010000048">
    <property type="protein sequence ID" value="MCY9610061.1"/>
    <property type="molecule type" value="Genomic_DNA"/>
</dbReference>
<sequence length="109" mass="12434">MRKAAIPYIVLAIMVGATLFLHVIGSDKIIKEIAFSSIILYLCILILTLRKKDSSKQHDSRIRILIVFILGINFFISIFSGNERFKDIVLGCSFFFVAIFVIMHLARKK</sequence>
<dbReference type="EMBL" id="CP041405">
    <property type="protein sequence ID" value="QDM45098.1"/>
    <property type="molecule type" value="Genomic_DNA"/>
</dbReference>
<evidence type="ECO:0000313" key="2">
    <source>
        <dbReference type="EMBL" id="MCY9610061.1"/>
    </source>
</evidence>